<accession>A0A1H8FRM9</accession>
<dbReference type="InterPro" id="IPR050277">
    <property type="entry name" value="Sodium:Solute_Symporter"/>
</dbReference>
<feature type="transmembrane region" description="Helical" evidence="11">
    <location>
        <begin position="492"/>
        <end position="513"/>
    </location>
</feature>
<dbReference type="InterPro" id="IPR001734">
    <property type="entry name" value="Na/solute_symporter"/>
</dbReference>
<evidence type="ECO:0000256" key="8">
    <source>
        <dbReference type="ARBA" id="ARBA00023136"/>
    </source>
</evidence>
<gene>
    <name evidence="12" type="ORF">SAMN05216267_100438</name>
</gene>
<feature type="transmembrane region" description="Helical" evidence="11">
    <location>
        <begin position="520"/>
        <end position="541"/>
    </location>
</feature>
<evidence type="ECO:0000256" key="6">
    <source>
        <dbReference type="ARBA" id="ARBA00022847"/>
    </source>
</evidence>
<comment type="similarity">
    <text evidence="2 9">Belongs to the sodium:solute symporter (SSF) (TC 2.A.21) family.</text>
</comment>
<comment type="subcellular location">
    <subcellularLocation>
        <location evidence="1">Cell membrane</location>
        <topology evidence="1">Multi-pass membrane protein</topology>
    </subcellularLocation>
</comment>
<keyword evidence="5 11" id="KW-0812">Transmembrane</keyword>
<dbReference type="PANTHER" id="PTHR48086:SF6">
    <property type="entry name" value="CATION_ACETATE SYMPORTER ACTP"/>
    <property type="match status" value="1"/>
</dbReference>
<keyword evidence="7 11" id="KW-1133">Transmembrane helix</keyword>
<feature type="transmembrane region" description="Helical" evidence="11">
    <location>
        <begin position="183"/>
        <end position="201"/>
    </location>
</feature>
<dbReference type="GO" id="GO:0015293">
    <property type="term" value="F:symporter activity"/>
    <property type="evidence" value="ECO:0007669"/>
    <property type="project" value="UniProtKB-KW"/>
</dbReference>
<evidence type="ECO:0000256" key="5">
    <source>
        <dbReference type="ARBA" id="ARBA00022692"/>
    </source>
</evidence>
<evidence type="ECO:0000313" key="13">
    <source>
        <dbReference type="Proteomes" id="UP000181951"/>
    </source>
</evidence>
<feature type="transmembrane region" description="Helical" evidence="11">
    <location>
        <begin position="372"/>
        <end position="392"/>
    </location>
</feature>
<dbReference type="CDD" id="cd11480">
    <property type="entry name" value="SLC5sbd_u4"/>
    <property type="match status" value="1"/>
</dbReference>
<dbReference type="Proteomes" id="UP000181951">
    <property type="component" value="Unassembled WGS sequence"/>
</dbReference>
<dbReference type="EMBL" id="FODD01000004">
    <property type="protein sequence ID" value="SEN34346.1"/>
    <property type="molecule type" value="Genomic_DNA"/>
</dbReference>
<feature type="transmembrane region" description="Helical" evidence="11">
    <location>
        <begin position="336"/>
        <end position="360"/>
    </location>
</feature>
<keyword evidence="6" id="KW-0769">Symport</keyword>
<evidence type="ECO:0000256" key="7">
    <source>
        <dbReference type="ARBA" id="ARBA00022989"/>
    </source>
</evidence>
<evidence type="ECO:0000256" key="2">
    <source>
        <dbReference type="ARBA" id="ARBA00006434"/>
    </source>
</evidence>
<keyword evidence="3" id="KW-0813">Transport</keyword>
<feature type="transmembrane region" description="Helical" evidence="11">
    <location>
        <begin position="75"/>
        <end position="96"/>
    </location>
</feature>
<feature type="transmembrane region" description="Helical" evidence="11">
    <location>
        <begin position="116"/>
        <end position="133"/>
    </location>
</feature>
<dbReference type="GO" id="GO:0015123">
    <property type="term" value="F:acetate transmembrane transporter activity"/>
    <property type="evidence" value="ECO:0007669"/>
    <property type="project" value="TreeGrafter"/>
</dbReference>
<feature type="region of interest" description="Disordered" evidence="10">
    <location>
        <begin position="246"/>
        <end position="281"/>
    </location>
</feature>
<keyword evidence="13" id="KW-1185">Reference proteome</keyword>
<proteinExistence type="inferred from homology"/>
<evidence type="ECO:0000313" key="12">
    <source>
        <dbReference type="EMBL" id="SEN34346.1"/>
    </source>
</evidence>
<feature type="transmembrane region" description="Helical" evidence="11">
    <location>
        <begin position="465"/>
        <end position="486"/>
    </location>
</feature>
<dbReference type="PANTHER" id="PTHR48086">
    <property type="entry name" value="SODIUM/PROLINE SYMPORTER-RELATED"/>
    <property type="match status" value="1"/>
</dbReference>
<organism evidence="12 13">
    <name type="scientific">Actinacidiphila rubida</name>
    <dbReference type="NCBI Taxonomy" id="310780"/>
    <lineage>
        <taxon>Bacteria</taxon>
        <taxon>Bacillati</taxon>
        <taxon>Actinomycetota</taxon>
        <taxon>Actinomycetes</taxon>
        <taxon>Kitasatosporales</taxon>
        <taxon>Streptomycetaceae</taxon>
        <taxon>Actinacidiphila</taxon>
    </lineage>
</organism>
<name>A0A1H8FRM9_9ACTN</name>
<keyword evidence="8 11" id="KW-0472">Membrane</keyword>
<keyword evidence="4" id="KW-1003">Cell membrane</keyword>
<protein>
    <submittedName>
        <fullName evidence="12">Sodium:solute symporter family protein</fullName>
    </submittedName>
</protein>
<dbReference type="Gene3D" id="1.20.1730.10">
    <property type="entry name" value="Sodium/glucose cotransporter"/>
    <property type="match status" value="2"/>
</dbReference>
<dbReference type="GO" id="GO:0006847">
    <property type="term" value="P:plasma membrane acetate transport"/>
    <property type="evidence" value="ECO:0007669"/>
    <property type="project" value="TreeGrafter"/>
</dbReference>
<feature type="transmembrane region" description="Helical" evidence="11">
    <location>
        <begin position="556"/>
        <end position="574"/>
    </location>
</feature>
<feature type="compositionally biased region" description="Gly residues" evidence="10">
    <location>
        <begin position="254"/>
        <end position="267"/>
    </location>
</feature>
<feature type="transmembrane region" description="Helical" evidence="11">
    <location>
        <begin position="153"/>
        <end position="171"/>
    </location>
</feature>
<feature type="transmembrane region" description="Helical" evidence="11">
    <location>
        <begin position="425"/>
        <end position="453"/>
    </location>
</feature>
<evidence type="ECO:0000256" key="1">
    <source>
        <dbReference type="ARBA" id="ARBA00004651"/>
    </source>
</evidence>
<evidence type="ECO:0000256" key="3">
    <source>
        <dbReference type="ARBA" id="ARBA00022448"/>
    </source>
</evidence>
<evidence type="ECO:0000256" key="10">
    <source>
        <dbReference type="SAM" id="MobiDB-lite"/>
    </source>
</evidence>
<dbReference type="PROSITE" id="PS50283">
    <property type="entry name" value="NA_SOLUT_SYMP_3"/>
    <property type="match status" value="1"/>
</dbReference>
<dbReference type="RefSeq" id="WP_075016293.1">
    <property type="nucleotide sequence ID" value="NZ_FODD01000004.1"/>
</dbReference>
<dbReference type="AlphaFoldDB" id="A0A1H8FRM9"/>
<dbReference type="STRING" id="310780.SAMN05216267_100438"/>
<dbReference type="OrthoDB" id="9764416at2"/>
<reference evidence="12 13" key="1">
    <citation type="submission" date="2016-10" db="EMBL/GenBank/DDBJ databases">
        <authorList>
            <person name="de Groot N.N."/>
        </authorList>
    </citation>
    <scope>NUCLEOTIDE SEQUENCE [LARGE SCALE GENOMIC DNA]</scope>
    <source>
        <strain evidence="12 13">CGMCC 4.2026</strain>
    </source>
</reference>
<evidence type="ECO:0000256" key="9">
    <source>
        <dbReference type="RuleBase" id="RU362091"/>
    </source>
</evidence>
<evidence type="ECO:0000256" key="4">
    <source>
        <dbReference type="ARBA" id="ARBA00022475"/>
    </source>
</evidence>
<evidence type="ECO:0000256" key="11">
    <source>
        <dbReference type="SAM" id="Phobius"/>
    </source>
</evidence>
<dbReference type="InterPro" id="IPR038377">
    <property type="entry name" value="Na/Glc_symporter_sf"/>
</dbReference>
<sequence length="607" mass="61685">MNPALGLAALALVLAATVAVGVYGLRLSRGTSDFYVASREVSPLWNASAIGGEYLSAASFLGVAGLVMAYGVDMLAYPVGYTAGYLVLLLLVAAPLRRSGAYTLPDFAEERLGSVAVRRVASVLVAVIAWLYLLPQLQGAGLTLQTVTGAPRWAGAVVVAVAVTGVAAAGGMRSVTLVQGFHFWLKLTAIAVPAVFLVLAWRSAGSPALTGPDVPRFAHSTVVTLDGQVRFDVTAPVTVTVRGTLDGTAYGRGPDVGPGNSPGGASGSGPHDPDSASTGAGTAVRLGRGQHVAGDGTRLGFPAGAAVPHRDGLKPATGAAWADPLSGAGGRSHPLYAVYSILLATFLGTMGLPHVLVRFYTNPDGRAARRTTVLVLVLLSVFYLLPTLYGALGRVFAPQLLLTGRTDTAVLVLPQLTEAGAGGRLLAALATAGAFAAFVSTASGLTVSVAGVLSQDLMHGSARGFRWATLLAAGPPLVMAAVTAGLPVADAIGLAFAVAASSFCPLLVLGIWWRGLTDTGALLGLVTGGGLAACAVVLTSVRGPGGGWSAALLEQPAAWTVPVAFAVMVGGSLLTRHRLSEDAVDRVMLRMHLPEEVGAAEPLPQPR</sequence>
<dbReference type="GO" id="GO:0005886">
    <property type="term" value="C:plasma membrane"/>
    <property type="evidence" value="ECO:0007669"/>
    <property type="project" value="UniProtKB-SubCell"/>
</dbReference>
<dbReference type="Pfam" id="PF00474">
    <property type="entry name" value="SSF"/>
    <property type="match status" value="2"/>
</dbReference>